<evidence type="ECO:0000256" key="12">
    <source>
        <dbReference type="ARBA" id="ARBA00023157"/>
    </source>
</evidence>
<comment type="subunit">
    <text evidence="5">Homodimer.</text>
</comment>
<dbReference type="FunFam" id="3.40.720.10:FF:000021">
    <property type="entry name" value="Galactosamine (N-acetyl)-6-sulfatase"/>
    <property type="match status" value="1"/>
</dbReference>
<evidence type="ECO:0000256" key="6">
    <source>
        <dbReference type="ARBA" id="ARBA00012117"/>
    </source>
</evidence>
<keyword evidence="14" id="KW-0458">Lysosome</keyword>
<evidence type="ECO:0000259" key="19">
    <source>
        <dbReference type="Pfam" id="PF00884"/>
    </source>
</evidence>
<dbReference type="OrthoDB" id="103349at2759"/>
<feature type="signal peptide" evidence="18">
    <location>
        <begin position="1"/>
        <end position="25"/>
    </location>
</feature>
<feature type="chain" id="PRO_5035769628" description="N-acetylgalactosamine-6-sulfatase" evidence="18">
    <location>
        <begin position="26"/>
        <end position="522"/>
    </location>
</feature>
<dbReference type="InterPro" id="IPR000917">
    <property type="entry name" value="Sulfatase_N"/>
</dbReference>
<evidence type="ECO:0000256" key="15">
    <source>
        <dbReference type="ARBA" id="ARBA00030478"/>
    </source>
</evidence>
<comment type="similarity">
    <text evidence="4">Belongs to the sulfatase family.</text>
</comment>
<keyword evidence="8" id="KW-0479">Metal-binding</keyword>
<evidence type="ECO:0000256" key="10">
    <source>
        <dbReference type="ARBA" id="ARBA00022801"/>
    </source>
</evidence>
<dbReference type="PANTHER" id="PTHR42693:SF47">
    <property type="entry name" value="N-ACETYLGALACTOSAMINE-6-SULFATASE"/>
    <property type="match status" value="1"/>
</dbReference>
<comment type="catalytic activity">
    <reaction evidence="1">
        <text>Hydrolysis of the 6-sulfate groups of the N-acetyl-D-galactosamine 6-sulfate units of chondroitin sulfate and of the D-galactose 6-sulfate units of keratan sulfate.</text>
        <dbReference type="EC" id="3.1.6.4"/>
    </reaction>
</comment>
<evidence type="ECO:0000256" key="4">
    <source>
        <dbReference type="ARBA" id="ARBA00008779"/>
    </source>
</evidence>
<organism evidence="20 21">
    <name type="scientific">Mytilus edulis</name>
    <name type="common">Blue mussel</name>
    <dbReference type="NCBI Taxonomy" id="6550"/>
    <lineage>
        <taxon>Eukaryota</taxon>
        <taxon>Metazoa</taxon>
        <taxon>Spiralia</taxon>
        <taxon>Lophotrochozoa</taxon>
        <taxon>Mollusca</taxon>
        <taxon>Bivalvia</taxon>
        <taxon>Autobranchia</taxon>
        <taxon>Pteriomorphia</taxon>
        <taxon>Mytilida</taxon>
        <taxon>Mytiloidea</taxon>
        <taxon>Mytilidae</taxon>
        <taxon>Mytilinae</taxon>
        <taxon>Mytilus</taxon>
    </lineage>
</organism>
<dbReference type="EC" id="3.1.6.4" evidence="6"/>
<name>A0A8S3S5P7_MYTED</name>
<protein>
    <recommendedName>
        <fullName evidence="7">N-acetylgalactosamine-6-sulfatase</fullName>
        <ecNumber evidence="6">3.1.6.4</ecNumber>
    </recommendedName>
    <alternativeName>
        <fullName evidence="17">Chondroitinsulfatase</fullName>
    </alternativeName>
    <alternativeName>
        <fullName evidence="15">Galactose-6-sulfate sulfatase</fullName>
    </alternativeName>
    <alternativeName>
        <fullName evidence="16">N-acetylgalactosamine-6-sulfate sulfatase</fullName>
    </alternativeName>
</protein>
<comment type="cofactor">
    <cofactor evidence="2">
        <name>Ca(2+)</name>
        <dbReference type="ChEBI" id="CHEBI:29108"/>
    </cofactor>
</comment>
<keyword evidence="13" id="KW-0325">Glycoprotein</keyword>
<dbReference type="Proteomes" id="UP000683360">
    <property type="component" value="Unassembled WGS sequence"/>
</dbReference>
<evidence type="ECO:0000313" key="21">
    <source>
        <dbReference type="Proteomes" id="UP000683360"/>
    </source>
</evidence>
<sequence>MAACLKLFITLYYCTCFMIAGVVDGKPNFVILLMDDMGWGDLGVFGEPNKETPYLDKMAAEGMIFPDFYSANPLCSPSRAALLSGRLPIRNGFYTTNAHARNGKAVLNLYPQIITGGIPDSEILLPEVLKKMGYRNKLIGKWHLGHRPQYHPLKHGFDEWFGAPNCHFGPYDDIDTPNIPVYKDAEMAGRYYEEFAIDKKTGESNLTKMYLNEAQQFIKKQVGKKEPFFLYWAADATHDPLYASSNFLGMSKRGLYGDAVKELDYSVGQILQSLKDNGVDKNTVVFFSSDNGAATYAKTGGGSNGPFLCGKQTTFEGGMREPTIAWWPGVVQPGKVSHQVGSLMDLYTTFIELAGGNIPTDREVDGISLKDALLNNTVTDRPLFYYRGNELMAVRVGLYKAHLWTWTNSIKEFNAGIDFCPGEEIEGVTTHEQMNNTNQPLLFHIGRDPGEKYMIRPSLEEYKKVMPLIMEQVNQHKKNLVPGKPQLNMCDRSVMNWSPPGCEKFKCLQGPSPAPYKCSWPH</sequence>
<comment type="subcellular location">
    <subcellularLocation>
        <location evidence="3">Lysosome</location>
    </subcellularLocation>
</comment>
<evidence type="ECO:0000256" key="2">
    <source>
        <dbReference type="ARBA" id="ARBA00001913"/>
    </source>
</evidence>
<keyword evidence="11" id="KW-0106">Calcium</keyword>
<dbReference type="EMBL" id="CAJPWZ010001407">
    <property type="protein sequence ID" value="CAG2214413.1"/>
    <property type="molecule type" value="Genomic_DNA"/>
</dbReference>
<evidence type="ECO:0000256" key="9">
    <source>
        <dbReference type="ARBA" id="ARBA00022729"/>
    </source>
</evidence>
<evidence type="ECO:0000256" key="11">
    <source>
        <dbReference type="ARBA" id="ARBA00022837"/>
    </source>
</evidence>
<evidence type="ECO:0000256" key="8">
    <source>
        <dbReference type="ARBA" id="ARBA00022723"/>
    </source>
</evidence>
<dbReference type="InterPro" id="IPR050738">
    <property type="entry name" value="Sulfatase"/>
</dbReference>
<accession>A0A8S3S5P7</accession>
<dbReference type="GO" id="GO:0005764">
    <property type="term" value="C:lysosome"/>
    <property type="evidence" value="ECO:0007669"/>
    <property type="project" value="UniProtKB-SubCell"/>
</dbReference>
<evidence type="ECO:0000256" key="17">
    <source>
        <dbReference type="ARBA" id="ARBA00033059"/>
    </source>
</evidence>
<evidence type="ECO:0000256" key="18">
    <source>
        <dbReference type="SAM" id="SignalP"/>
    </source>
</evidence>
<dbReference type="GO" id="GO:0004065">
    <property type="term" value="F:arylsulfatase activity"/>
    <property type="evidence" value="ECO:0007669"/>
    <property type="project" value="TreeGrafter"/>
</dbReference>
<dbReference type="Gene3D" id="3.40.720.10">
    <property type="entry name" value="Alkaline Phosphatase, subunit A"/>
    <property type="match status" value="1"/>
</dbReference>
<dbReference type="Pfam" id="PF00884">
    <property type="entry name" value="Sulfatase"/>
    <property type="match status" value="1"/>
</dbReference>
<dbReference type="Pfam" id="PF14707">
    <property type="entry name" value="Sulfatase_C"/>
    <property type="match status" value="1"/>
</dbReference>
<dbReference type="SUPFAM" id="SSF53649">
    <property type="entry name" value="Alkaline phosphatase-like"/>
    <property type="match status" value="1"/>
</dbReference>
<keyword evidence="10 20" id="KW-0378">Hydrolase</keyword>
<evidence type="ECO:0000256" key="7">
    <source>
        <dbReference type="ARBA" id="ARBA00019527"/>
    </source>
</evidence>
<evidence type="ECO:0000256" key="16">
    <source>
        <dbReference type="ARBA" id="ARBA00032952"/>
    </source>
</evidence>
<dbReference type="FunFam" id="3.30.1120.10:FF:000004">
    <property type="entry name" value="Galactosamine (N-acetyl)-6-sulfatase"/>
    <property type="match status" value="1"/>
</dbReference>
<proteinExistence type="inferred from homology"/>
<dbReference type="GO" id="GO:0043890">
    <property type="term" value="F:N-acetylgalactosamine-6-sulfatase activity"/>
    <property type="evidence" value="ECO:0007669"/>
    <property type="project" value="UniProtKB-EC"/>
</dbReference>
<gene>
    <name evidence="20" type="ORF">MEDL_28236</name>
</gene>
<dbReference type="AlphaFoldDB" id="A0A8S3S5P7"/>
<keyword evidence="9 18" id="KW-0732">Signal</keyword>
<evidence type="ECO:0000256" key="5">
    <source>
        <dbReference type="ARBA" id="ARBA00011738"/>
    </source>
</evidence>
<evidence type="ECO:0000256" key="14">
    <source>
        <dbReference type="ARBA" id="ARBA00023228"/>
    </source>
</evidence>
<keyword evidence="21" id="KW-1185">Reference proteome</keyword>
<evidence type="ECO:0000313" key="20">
    <source>
        <dbReference type="EMBL" id="CAG2214413.1"/>
    </source>
</evidence>
<dbReference type="InterPro" id="IPR017850">
    <property type="entry name" value="Alkaline_phosphatase_core_sf"/>
</dbReference>
<evidence type="ECO:0000256" key="1">
    <source>
        <dbReference type="ARBA" id="ARBA00000027"/>
    </source>
</evidence>
<reference evidence="20" key="1">
    <citation type="submission" date="2021-03" db="EMBL/GenBank/DDBJ databases">
        <authorList>
            <person name="Bekaert M."/>
        </authorList>
    </citation>
    <scope>NUCLEOTIDE SEQUENCE</scope>
</reference>
<dbReference type="PANTHER" id="PTHR42693">
    <property type="entry name" value="ARYLSULFATASE FAMILY MEMBER"/>
    <property type="match status" value="1"/>
</dbReference>
<keyword evidence="12" id="KW-1015">Disulfide bond</keyword>
<evidence type="ECO:0000256" key="3">
    <source>
        <dbReference type="ARBA" id="ARBA00004371"/>
    </source>
</evidence>
<comment type="caution">
    <text evidence="20">The sequence shown here is derived from an EMBL/GenBank/DDBJ whole genome shotgun (WGS) entry which is preliminary data.</text>
</comment>
<evidence type="ECO:0000256" key="13">
    <source>
        <dbReference type="ARBA" id="ARBA00023180"/>
    </source>
</evidence>
<dbReference type="Gene3D" id="3.30.1120.10">
    <property type="match status" value="1"/>
</dbReference>
<feature type="domain" description="Sulfatase N-terminal" evidence="19">
    <location>
        <begin position="27"/>
        <end position="355"/>
    </location>
</feature>
<dbReference type="GO" id="GO:0046872">
    <property type="term" value="F:metal ion binding"/>
    <property type="evidence" value="ECO:0007669"/>
    <property type="project" value="UniProtKB-KW"/>
</dbReference>